<feature type="transmembrane region" description="Helical" evidence="2">
    <location>
        <begin position="39"/>
        <end position="68"/>
    </location>
</feature>
<dbReference type="InterPro" id="IPR031606">
    <property type="entry name" value="Kch1/2"/>
</dbReference>
<feature type="compositionally biased region" description="Low complexity" evidence="1">
    <location>
        <begin position="654"/>
        <end position="670"/>
    </location>
</feature>
<proteinExistence type="predicted"/>
<feature type="transmembrane region" description="Helical" evidence="2">
    <location>
        <begin position="212"/>
        <end position="239"/>
    </location>
</feature>
<evidence type="ECO:0000256" key="2">
    <source>
        <dbReference type="SAM" id="Phobius"/>
    </source>
</evidence>
<evidence type="ECO:0008006" key="5">
    <source>
        <dbReference type="Google" id="ProtNLM"/>
    </source>
</evidence>
<dbReference type="PANTHER" id="PTHR36424:SF1">
    <property type="entry name" value="LOW AFFINITY K(+) TRANSPORTER 1-RELATED"/>
    <property type="match status" value="1"/>
</dbReference>
<dbReference type="OrthoDB" id="2128042at2759"/>
<feature type="compositionally biased region" description="Basic and acidic residues" evidence="1">
    <location>
        <begin position="568"/>
        <end position="578"/>
    </location>
</feature>
<feature type="compositionally biased region" description="Polar residues" evidence="1">
    <location>
        <begin position="671"/>
        <end position="688"/>
    </location>
</feature>
<feature type="region of interest" description="Disordered" evidence="1">
    <location>
        <begin position="373"/>
        <end position="414"/>
    </location>
</feature>
<reference evidence="3 4" key="1">
    <citation type="submission" date="2014-09" db="EMBL/GenBank/DDBJ databases">
        <authorList>
            <person name="Magalhaes I.L.F."/>
            <person name="Oliveira U."/>
            <person name="Santos F.R."/>
            <person name="Vidigal T.H.D.A."/>
            <person name="Brescovit A.D."/>
            <person name="Santos A.J."/>
        </authorList>
    </citation>
    <scope>NUCLEOTIDE SEQUENCE [LARGE SCALE GENOMIC DNA]</scope>
</reference>
<feature type="region of interest" description="Disordered" evidence="1">
    <location>
        <begin position="426"/>
        <end position="534"/>
    </location>
</feature>
<dbReference type="EMBL" id="CCYA01000149">
    <property type="protein sequence ID" value="CEH12407.1"/>
    <property type="molecule type" value="Genomic_DNA"/>
</dbReference>
<feature type="compositionally biased region" description="Polar residues" evidence="1">
    <location>
        <begin position="547"/>
        <end position="562"/>
    </location>
</feature>
<keyword evidence="2" id="KW-0472">Membrane</keyword>
<feature type="region of interest" description="Disordered" evidence="1">
    <location>
        <begin position="619"/>
        <end position="688"/>
    </location>
</feature>
<keyword evidence="2" id="KW-1133">Transmembrane helix</keyword>
<feature type="region of interest" description="Disordered" evidence="1">
    <location>
        <begin position="547"/>
        <end position="589"/>
    </location>
</feature>
<dbReference type="GO" id="GO:0015079">
    <property type="term" value="F:potassium ion transmembrane transporter activity"/>
    <property type="evidence" value="ECO:0007669"/>
    <property type="project" value="InterPro"/>
</dbReference>
<protein>
    <recommendedName>
        <fullName evidence="5">Vacuole protein</fullName>
    </recommendedName>
</protein>
<feature type="compositionally biased region" description="Low complexity" evidence="1">
    <location>
        <begin position="373"/>
        <end position="383"/>
    </location>
</feature>
<sequence>MCCGNAEWKREEVPDHKFDFIDVRDYWTNGFLTRLRYGILYLLVAKSIAVYIADIYTAITLLALNHFAGSLYQIAQDGGNDSWSVPLVYGKWVFLGCILFGFLLLAYEAHKARAVIRSRDISYAYTNVMANNYYSLRSYEHFCFFCQINNSKKKKDEFAFFIFFTFKGWKRLLVADGPRQVINALTLVAVGHKVHWSSNVADYYDNNIWTAVLLLTMIFTVLVFAASAIMLIIAAIMYVPLICYIKGNLKEYCCHKIDKRIAELVQKKKKQRLARHAAIARAEAEGDFSHLKNKKGEIIGKAMQQPTLPQVDVDLFGDDTKSPRGMIGNGRPASVASSQIPYGMSEKGFYDQGEVGSNAHLAMNAGAPGYAPGYGSPSLPPSAHTSPDAHPLHFRGRGSDQRPGSPSADVLASMGPIGTSPAFYAQRVTGRGNGGHLAEGGHEDAAYSHAGPHGRSPLSPAYPPPEAYNGQGLGGRPSARSDSARQHANYADYPPDSAGLGPAGNGPADLSAFAPYDDRSARGPSPVPSYGPADVLNMYTHEEQHNGQLNTGIHGNRSQQPSAMGEWDQYHDGLDTPRGDVGASNGGYLHEGSTAVQDAQYAGYDEAQAAQWDAYDQMAQQEQADHGAYQQDPGQQQQYSHAQFGGHQHGQWEQGYQQGDDGYYHHQGGHVQTSAHHAQQDSQSYRSR</sequence>
<evidence type="ECO:0000256" key="1">
    <source>
        <dbReference type="SAM" id="MobiDB-lite"/>
    </source>
</evidence>
<dbReference type="GO" id="GO:0005886">
    <property type="term" value="C:plasma membrane"/>
    <property type="evidence" value="ECO:0007669"/>
    <property type="project" value="InterPro"/>
</dbReference>
<evidence type="ECO:0000313" key="3">
    <source>
        <dbReference type="EMBL" id="CEH12407.1"/>
    </source>
</evidence>
<dbReference type="Pfam" id="PF16944">
    <property type="entry name" value="KCH"/>
    <property type="match status" value="1"/>
</dbReference>
<keyword evidence="2" id="KW-0812">Transmembrane</keyword>
<name>A0A0P1B9T6_9BASI</name>
<dbReference type="PANTHER" id="PTHR36424">
    <property type="entry name" value="PHEROMONE-REGULATED MEMBRANE PROTEIN 6"/>
    <property type="match status" value="1"/>
</dbReference>
<feature type="transmembrane region" description="Helical" evidence="2">
    <location>
        <begin position="88"/>
        <end position="107"/>
    </location>
</feature>
<dbReference type="STRING" id="401625.A0A0P1B9T6"/>
<evidence type="ECO:0000313" key="4">
    <source>
        <dbReference type="Proteomes" id="UP000054845"/>
    </source>
</evidence>
<organism evidence="3 4">
    <name type="scientific">Ceraceosorus bombacis</name>
    <dbReference type="NCBI Taxonomy" id="401625"/>
    <lineage>
        <taxon>Eukaryota</taxon>
        <taxon>Fungi</taxon>
        <taxon>Dikarya</taxon>
        <taxon>Basidiomycota</taxon>
        <taxon>Ustilaginomycotina</taxon>
        <taxon>Exobasidiomycetes</taxon>
        <taxon>Ceraceosorales</taxon>
        <taxon>Ceraceosoraceae</taxon>
        <taxon>Ceraceosorus</taxon>
    </lineage>
</organism>
<dbReference type="AlphaFoldDB" id="A0A0P1B9T6"/>
<keyword evidence="4" id="KW-1185">Reference proteome</keyword>
<accession>A0A0P1B9T6</accession>
<dbReference type="Proteomes" id="UP000054845">
    <property type="component" value="Unassembled WGS sequence"/>
</dbReference>